<name>A0A0E2E3M4_TREDN</name>
<dbReference type="PATRIC" id="fig|999432.5.peg.1523"/>
<protein>
    <submittedName>
        <fullName evidence="1">Uncharacterized protein</fullName>
    </submittedName>
</protein>
<evidence type="ECO:0000313" key="1">
    <source>
        <dbReference type="EMBL" id="EMB33107.1"/>
    </source>
</evidence>
<gene>
    <name evidence="1" type="ORF">HMPREF9726_01468</name>
</gene>
<organism evidence="1">
    <name type="scientific">Treponema denticola H-22</name>
    <dbReference type="NCBI Taxonomy" id="999432"/>
    <lineage>
        <taxon>Bacteria</taxon>
        <taxon>Pseudomonadati</taxon>
        <taxon>Spirochaetota</taxon>
        <taxon>Spirochaetia</taxon>
        <taxon>Spirochaetales</taxon>
        <taxon>Treponemataceae</taxon>
        <taxon>Treponema</taxon>
    </lineage>
</organism>
<dbReference type="RefSeq" id="WP_002676311.1">
    <property type="nucleotide sequence ID" value="NZ_CM001795.1"/>
</dbReference>
<dbReference type="EMBL" id="AGDV01000012">
    <property type="protein sequence ID" value="EMB33107.1"/>
    <property type="molecule type" value="Genomic_DNA"/>
</dbReference>
<reference evidence="1" key="1">
    <citation type="submission" date="2012-01" db="EMBL/GenBank/DDBJ databases">
        <title>The Genome Sequence of Treponema denticola H-22.</title>
        <authorList>
            <consortium name="The Broad Institute Genome Sequencing Platform"/>
            <person name="Earl A."/>
            <person name="Ward D."/>
            <person name="Feldgarden M."/>
            <person name="Gevers D."/>
            <person name="Blanton J.M."/>
            <person name="Fenno C.J."/>
            <person name="Baranova O.V."/>
            <person name="Mathney J."/>
            <person name="Dewhirst F.E."/>
            <person name="Izard J."/>
            <person name="Young S.K."/>
            <person name="Zeng Q."/>
            <person name="Gargeya S."/>
            <person name="Fitzgerald M."/>
            <person name="Haas B."/>
            <person name="Abouelleil A."/>
            <person name="Alvarado L."/>
            <person name="Arachchi H.M."/>
            <person name="Berlin A."/>
            <person name="Chapman S.B."/>
            <person name="Gearin G."/>
            <person name="Goldberg J."/>
            <person name="Griggs A."/>
            <person name="Gujja S."/>
            <person name="Hansen M."/>
            <person name="Heiman D."/>
            <person name="Howarth C."/>
            <person name="Larimer J."/>
            <person name="Lui A."/>
            <person name="MacDonald P.J.P."/>
            <person name="McCowen C."/>
            <person name="Montmayeur A."/>
            <person name="Murphy C."/>
            <person name="Neiman D."/>
            <person name="Pearson M."/>
            <person name="Priest M."/>
            <person name="Roberts A."/>
            <person name="Saif S."/>
            <person name="Shea T."/>
            <person name="Sisk P."/>
            <person name="Stolte C."/>
            <person name="Sykes S."/>
            <person name="Wortman J."/>
            <person name="Nusbaum C."/>
            <person name="Birren B."/>
        </authorList>
    </citation>
    <scope>NUCLEOTIDE SEQUENCE [LARGE SCALE GENOMIC DNA]</scope>
    <source>
        <strain evidence="1">H-22</strain>
    </source>
</reference>
<sequence length="278" mass="32812">MEKIKSLFDLYNRKETGLSRTLACLFYSDYRVIREIIKGENFKFKKEDVKTLEVYYEPSFGSARFDILCLSKNYAIVIETKIGLSTVGQDQMNRYLKILENYSQPKKILILLTQYNNQIEFSANTNVKILYKEWKEIYEVIKKYNITINIADEFDSYLTGSQNMKISDIDIWAVVINKDAEIKRIEEDLVYRNDNYHQPIFIGIREWDTDAKKVLIKKLYPVKEIIPPKTPRSRIYNSDDDKAYIYVLDNPLILEKPIYKKFNQNSAISVSFSDLEFA</sequence>
<accession>A0A0E2E3M4</accession>
<dbReference type="HOGENOM" id="CLU_1000920_0_0_12"/>
<comment type="caution">
    <text evidence="1">The sequence shown here is derived from an EMBL/GenBank/DDBJ whole genome shotgun (WGS) entry which is preliminary data.</text>
</comment>
<dbReference type="Proteomes" id="UP000011705">
    <property type="component" value="Chromosome"/>
</dbReference>
<dbReference type="AlphaFoldDB" id="A0A0E2E3M4"/>
<proteinExistence type="predicted"/>